<keyword evidence="12" id="KW-0808">Transferase</keyword>
<dbReference type="GO" id="GO:0000155">
    <property type="term" value="F:phosphorelay sensor kinase activity"/>
    <property type="evidence" value="ECO:0007669"/>
    <property type="project" value="InterPro"/>
</dbReference>
<dbReference type="PANTHER" id="PTHR43547:SF2">
    <property type="entry name" value="HYBRID SIGNAL TRANSDUCTION HISTIDINE KINASE C"/>
    <property type="match status" value="1"/>
</dbReference>
<feature type="transmembrane region" description="Helical" evidence="7">
    <location>
        <begin position="764"/>
        <end position="786"/>
    </location>
</feature>
<feature type="modified residue" description="4-aspartylphosphate" evidence="6">
    <location>
        <position position="1119"/>
    </location>
</feature>
<dbReference type="SUPFAM" id="SSF63829">
    <property type="entry name" value="Calcium-dependent phosphotriesterase"/>
    <property type="match status" value="1"/>
</dbReference>
<dbReference type="EMBL" id="FMYE01000002">
    <property type="protein sequence ID" value="SDB75528.1"/>
    <property type="molecule type" value="Genomic_DNA"/>
</dbReference>
<dbReference type="SMART" id="SM00388">
    <property type="entry name" value="HisKA"/>
    <property type="match status" value="1"/>
</dbReference>
<dbReference type="PROSITE" id="PS50110">
    <property type="entry name" value="RESPONSE_REGULATORY"/>
    <property type="match status" value="1"/>
</dbReference>
<dbReference type="Gene3D" id="1.10.10.60">
    <property type="entry name" value="Homeodomain-like"/>
    <property type="match status" value="1"/>
</dbReference>
<keyword evidence="7" id="KW-1133">Transmembrane helix</keyword>
<dbReference type="InterPro" id="IPR011047">
    <property type="entry name" value="Quinoprotein_ADH-like_sf"/>
</dbReference>
<dbReference type="InterPro" id="IPR003661">
    <property type="entry name" value="HisK_dim/P_dom"/>
</dbReference>
<evidence type="ECO:0000259" key="8">
    <source>
        <dbReference type="PROSITE" id="PS01124"/>
    </source>
</evidence>
<reference evidence="13 14" key="1">
    <citation type="submission" date="2016-10" db="EMBL/GenBank/DDBJ databases">
        <authorList>
            <person name="de Groot N.N."/>
        </authorList>
    </citation>
    <scope>NUCLEOTIDE SEQUENCE [LARGE SCALE GENOMIC DNA]</scope>
    <source>
        <strain evidence="11 14">NLAE-zl-C500</strain>
        <strain evidence="12 13">NLAE-zl-C57</strain>
    </source>
</reference>
<protein>
    <recommendedName>
        <fullName evidence="2">histidine kinase</fullName>
        <ecNumber evidence="2">2.7.13.3</ecNumber>
    </recommendedName>
</protein>
<dbReference type="InterPro" id="IPR003594">
    <property type="entry name" value="HATPase_dom"/>
</dbReference>
<feature type="domain" description="HTH araC/xylS-type" evidence="8">
    <location>
        <begin position="1220"/>
        <end position="1319"/>
    </location>
</feature>
<evidence type="ECO:0000256" key="3">
    <source>
        <dbReference type="ARBA" id="ARBA00022553"/>
    </source>
</evidence>
<dbReference type="Pfam" id="PF02518">
    <property type="entry name" value="HATPase_c"/>
    <property type="match status" value="1"/>
</dbReference>
<dbReference type="CDD" id="cd00082">
    <property type="entry name" value="HisKA"/>
    <property type="match status" value="1"/>
</dbReference>
<dbReference type="Gene3D" id="3.30.565.10">
    <property type="entry name" value="Histidine kinase-like ATPase, C-terminal domain"/>
    <property type="match status" value="1"/>
</dbReference>
<dbReference type="Proteomes" id="UP000183670">
    <property type="component" value="Unassembled WGS sequence"/>
</dbReference>
<dbReference type="PANTHER" id="PTHR43547">
    <property type="entry name" value="TWO-COMPONENT HISTIDINE KINASE"/>
    <property type="match status" value="1"/>
</dbReference>
<dbReference type="InterPro" id="IPR005467">
    <property type="entry name" value="His_kinase_dom"/>
</dbReference>
<keyword evidence="3 6" id="KW-0597">Phosphoprotein</keyword>
<dbReference type="PROSITE" id="PS01124">
    <property type="entry name" value="HTH_ARAC_FAMILY_2"/>
    <property type="match status" value="1"/>
</dbReference>
<sequence>MILRKHSYFRYICILIYSCLMPVLLHSQNVVKQISNADGLSNNSVNCFLEDSEHTLWVGTWDGLNAYNGRSFKTYSYNKKNAGSISNNVIWQIIEQNDSVLWVSTDYGVNRWKRSTQQFTPYYLGTQNNPPKQEKSFLLGITSGKYIICYVKEQGLFYFDDRKQDFVPLKNNLPDDIKNFVIDSKDQVFFLTGHGQLLHYQLSVHSSNPELSFKKEIKQPASISGIYLSQDYLIINDDRALTVSLDNRILNSIDIPENKTVSQVIRHKEYLLISFIEGGCIRYNLEDNASMELPQLPAKASIFTIYIGSQNILWVGTDGQGVLEVYEHSSPFHTVKTDYPVRCFCEEDNGNILVGTKGEGILLLDKQERQVEPYLSTGNGLISNSVYTIRKNMSGDIFIGTEGTGINYIPLNSSQVKKLSIPAEYPTFKAVYSILFTHNDSLLWLGTSGYGLIKLTLQREGKSYKVTEMKQYKSPGPSSPSNNIIYSVIAGYNENELWLGTRGGGINKFDIASECFQQIHEIDSTLSLTNNDILYLTKGDSASIWIGTSYGLNRLSPADIPPSIMEYTDHNGLPNNTIHGILKDENGNIWASTNQGISFINLSSGKITNYSSRNGLQNDEFSDGAIFKDKAGWLYFGGVSGLNYFDENKIRLRDHIATLSLNSLKINNTSQNIYERIFNHTLRLDYDEPYITLGFTAHDFINNENCEFSYRIIDFADEWIYNENNPNIVITKLPPGKYKLEVKCTNGDRVWSNQIYSLHLDVAYPWWLSTTAFIIYFILIAIAIYITQSVIKNRIRLNRQILLEHIEKQNQQRIHESKLNFFTNVAHEFFTPLTLIYGPAQHLLEKADLDSYTKRYIYIIKNNADRMQKLINELMEFRKAESGHTAIYTEKVDIQLLVDYVSDNYTEIAEENKIDFSFKSKEVSSFTTDRNALEKIIFNLLSNAFKYTPSGGYIRAEIRQNATTGTLHFRIRNSGKGLTEKQTSEIFSRFKIFESSNLKHAGSTGVGLNLTKSLTELLGGEITIESTLGEYVEFNVSLPPMHVNSEKESQPTEEETEISEMLFIPKQKEITILIVEDEKNIRELLKDILLPYYQVREAADGEEALKEVEQKQPDIIISDVLMPKLDGITLTDILKSNERTAHIPVIHISAKNSIEDQINAYNHGTDLYIPKPFHPRHVLSAVENMINKYSLMKEYFKSGRSSLIVRDGITMHKEDELLLNKIIKFIEDNIDDESMNPDSLADFIGVSKAGLYRKLKELTEKTPSEFVRTIRLEYAASLLKTTKLTVTEIMYKSGFSNKSYFYREFAKLYNTSPKEYRSEQTEEKDTK</sequence>
<feature type="domain" description="Histidine kinase" evidence="9">
    <location>
        <begin position="824"/>
        <end position="1042"/>
    </location>
</feature>
<keyword evidence="7" id="KW-0812">Transmembrane</keyword>
<dbReference type="Pfam" id="PF07495">
    <property type="entry name" value="Y_Y_Y"/>
    <property type="match status" value="1"/>
</dbReference>
<dbReference type="EC" id="2.7.13.3" evidence="2"/>
<dbReference type="Pfam" id="PF07494">
    <property type="entry name" value="Reg_prop"/>
    <property type="match status" value="2"/>
</dbReference>
<evidence type="ECO:0000259" key="10">
    <source>
        <dbReference type="PROSITE" id="PS50110"/>
    </source>
</evidence>
<dbReference type="GO" id="GO:0043565">
    <property type="term" value="F:sequence-specific DNA binding"/>
    <property type="evidence" value="ECO:0007669"/>
    <property type="project" value="InterPro"/>
</dbReference>
<dbReference type="InterPro" id="IPR009057">
    <property type="entry name" value="Homeodomain-like_sf"/>
</dbReference>
<evidence type="ECO:0000256" key="4">
    <source>
        <dbReference type="ARBA" id="ARBA00023015"/>
    </source>
</evidence>
<name>A0A1G8ATD7_BACOV</name>
<dbReference type="SMART" id="SM00448">
    <property type="entry name" value="REC"/>
    <property type="match status" value="1"/>
</dbReference>
<dbReference type="Gene3D" id="3.40.50.2300">
    <property type="match status" value="1"/>
</dbReference>
<dbReference type="InterPro" id="IPR036890">
    <property type="entry name" value="HATPase_C_sf"/>
</dbReference>
<dbReference type="PROSITE" id="PS50109">
    <property type="entry name" value="HIS_KIN"/>
    <property type="match status" value="1"/>
</dbReference>
<dbReference type="SUPFAM" id="SSF50998">
    <property type="entry name" value="Quinoprotein alcohol dehydrogenase-like"/>
    <property type="match status" value="1"/>
</dbReference>
<dbReference type="Proteomes" id="UP000181870">
    <property type="component" value="Unassembled WGS sequence"/>
</dbReference>
<dbReference type="Pfam" id="PF12833">
    <property type="entry name" value="HTH_18"/>
    <property type="match status" value="1"/>
</dbReference>
<keyword evidence="4" id="KW-0805">Transcription regulation</keyword>
<keyword evidence="7" id="KW-0472">Membrane</keyword>
<dbReference type="GO" id="GO:0003700">
    <property type="term" value="F:DNA-binding transcription factor activity"/>
    <property type="evidence" value="ECO:0007669"/>
    <property type="project" value="InterPro"/>
</dbReference>
<dbReference type="SUPFAM" id="SSF47384">
    <property type="entry name" value="Homodimeric domain of signal transducing histidine kinase"/>
    <property type="match status" value="1"/>
</dbReference>
<dbReference type="Gene3D" id="2.130.10.10">
    <property type="entry name" value="YVTN repeat-like/Quinoprotein amine dehydrogenase"/>
    <property type="match status" value="2"/>
</dbReference>
<dbReference type="RefSeq" id="WP_074556651.1">
    <property type="nucleotide sequence ID" value="NZ_FMYE01000002.1"/>
</dbReference>
<dbReference type="InterPro" id="IPR011006">
    <property type="entry name" value="CheY-like_superfamily"/>
</dbReference>
<evidence type="ECO:0000256" key="7">
    <source>
        <dbReference type="SAM" id="Phobius"/>
    </source>
</evidence>
<dbReference type="InterPro" id="IPR013783">
    <property type="entry name" value="Ig-like_fold"/>
</dbReference>
<dbReference type="SMART" id="SM00387">
    <property type="entry name" value="HATPase_c"/>
    <property type="match status" value="1"/>
</dbReference>
<dbReference type="SUPFAM" id="SSF55874">
    <property type="entry name" value="ATPase domain of HSP90 chaperone/DNA topoisomerase II/histidine kinase"/>
    <property type="match status" value="1"/>
</dbReference>
<dbReference type="EMBL" id="FNDO01000003">
    <property type="protein sequence ID" value="SDH24063.1"/>
    <property type="molecule type" value="Genomic_DNA"/>
</dbReference>
<dbReference type="SUPFAM" id="SSF46689">
    <property type="entry name" value="Homeodomain-like"/>
    <property type="match status" value="1"/>
</dbReference>
<keyword evidence="5" id="KW-0804">Transcription</keyword>
<dbReference type="InterPro" id="IPR011110">
    <property type="entry name" value="Reg_prop"/>
</dbReference>
<proteinExistence type="predicted"/>
<comment type="catalytic activity">
    <reaction evidence="1">
        <text>ATP + protein L-histidine = ADP + protein N-phospho-L-histidine.</text>
        <dbReference type="EC" id="2.7.13.3"/>
    </reaction>
</comment>
<dbReference type="InterPro" id="IPR015943">
    <property type="entry name" value="WD40/YVTN_repeat-like_dom_sf"/>
</dbReference>
<evidence type="ECO:0000313" key="13">
    <source>
        <dbReference type="Proteomes" id="UP000181870"/>
    </source>
</evidence>
<dbReference type="InterPro" id="IPR011123">
    <property type="entry name" value="Y_Y_Y"/>
</dbReference>
<evidence type="ECO:0000256" key="1">
    <source>
        <dbReference type="ARBA" id="ARBA00000085"/>
    </source>
</evidence>
<feature type="domain" description="Response regulatory" evidence="10">
    <location>
        <begin position="1071"/>
        <end position="1186"/>
    </location>
</feature>
<dbReference type="Gene3D" id="1.10.287.130">
    <property type="match status" value="1"/>
</dbReference>
<organism evidence="12 13">
    <name type="scientific">Bacteroides ovatus</name>
    <dbReference type="NCBI Taxonomy" id="28116"/>
    <lineage>
        <taxon>Bacteria</taxon>
        <taxon>Pseudomonadati</taxon>
        <taxon>Bacteroidota</taxon>
        <taxon>Bacteroidia</taxon>
        <taxon>Bacteroidales</taxon>
        <taxon>Bacteroidaceae</taxon>
        <taxon>Bacteroides</taxon>
    </lineage>
</organism>
<gene>
    <name evidence="11" type="ORF">SAMN05192581_1002152</name>
    <name evidence="12" type="ORF">SAMN05192582_100360</name>
</gene>
<evidence type="ECO:0000256" key="2">
    <source>
        <dbReference type="ARBA" id="ARBA00012438"/>
    </source>
</evidence>
<dbReference type="InterPro" id="IPR001789">
    <property type="entry name" value="Sig_transdc_resp-reg_receiver"/>
</dbReference>
<dbReference type="SMART" id="SM00342">
    <property type="entry name" value="HTH_ARAC"/>
    <property type="match status" value="1"/>
</dbReference>
<evidence type="ECO:0000256" key="6">
    <source>
        <dbReference type="PROSITE-ProRule" id="PRU00169"/>
    </source>
</evidence>
<evidence type="ECO:0000259" key="9">
    <source>
        <dbReference type="PROSITE" id="PS50109"/>
    </source>
</evidence>
<dbReference type="Pfam" id="PF00072">
    <property type="entry name" value="Response_reg"/>
    <property type="match status" value="1"/>
</dbReference>
<dbReference type="Pfam" id="PF00512">
    <property type="entry name" value="HisKA"/>
    <property type="match status" value="1"/>
</dbReference>
<evidence type="ECO:0000256" key="5">
    <source>
        <dbReference type="ARBA" id="ARBA00023163"/>
    </source>
</evidence>
<evidence type="ECO:0000313" key="14">
    <source>
        <dbReference type="Proteomes" id="UP000183670"/>
    </source>
</evidence>
<evidence type="ECO:0000313" key="11">
    <source>
        <dbReference type="EMBL" id="SDB75528.1"/>
    </source>
</evidence>
<dbReference type="Gene3D" id="2.60.40.10">
    <property type="entry name" value="Immunoglobulins"/>
    <property type="match status" value="1"/>
</dbReference>
<dbReference type="InterPro" id="IPR018060">
    <property type="entry name" value="HTH_AraC"/>
</dbReference>
<feature type="transmembrane region" description="Helical" evidence="7">
    <location>
        <begin position="7"/>
        <end position="25"/>
    </location>
</feature>
<dbReference type="InterPro" id="IPR004358">
    <property type="entry name" value="Sig_transdc_His_kin-like_C"/>
</dbReference>
<dbReference type="SUPFAM" id="SSF52172">
    <property type="entry name" value="CheY-like"/>
    <property type="match status" value="1"/>
</dbReference>
<keyword evidence="12" id="KW-0418">Kinase</keyword>
<dbReference type="PRINTS" id="PR00344">
    <property type="entry name" value="BCTRLSENSOR"/>
</dbReference>
<dbReference type="InterPro" id="IPR036097">
    <property type="entry name" value="HisK_dim/P_sf"/>
</dbReference>
<evidence type="ECO:0000313" key="12">
    <source>
        <dbReference type="EMBL" id="SDH24063.1"/>
    </source>
</evidence>
<accession>A0A1G8ATD7</accession>